<reference evidence="2 3" key="1">
    <citation type="submission" date="2023-02" db="EMBL/GenBank/DDBJ databases">
        <title>Dictyobacter halimunensis sp. nov., a new member of the class Ktedonobacteria from forest soil in a geothermal area.</title>
        <authorList>
            <person name="Rachmania M.K."/>
            <person name="Ningsih F."/>
            <person name="Sakai Y."/>
            <person name="Yabe S."/>
            <person name="Yokota A."/>
            <person name="Sjamsuridzal W."/>
        </authorList>
    </citation>
    <scope>NUCLEOTIDE SEQUENCE [LARGE SCALE GENOMIC DNA]</scope>
    <source>
        <strain evidence="2 3">S3.2.2.5</strain>
    </source>
</reference>
<feature type="transmembrane region" description="Helical" evidence="1">
    <location>
        <begin position="81"/>
        <end position="101"/>
    </location>
</feature>
<proteinExistence type="predicted"/>
<evidence type="ECO:0000313" key="2">
    <source>
        <dbReference type="EMBL" id="GLV60038.1"/>
    </source>
</evidence>
<sequence length="262" mass="29469">MNEPEHNFDERWWQRLDAIASGQQAPDEDDDELLRVAGKLTQALSPLSISDYRKQQERQPWPEPLQLHANRLHRQAWRRSLLHRCLMVVALFLLFVGVSGACPLGSQLSAQTLQAGRDVWQASSSFEQVNISSVALVALKTTGKRPLLPRLLPAGAEALKAGLIADSTDPRLFMVFSADYRILEQELLVYEQPGNLLFPASSAQPITIGAVQGQLFQDEQGHHTLRWFQEGMTCQVMSQLPISELVAIARQFRPLPSWELLQ</sequence>
<keyword evidence="3" id="KW-1185">Reference proteome</keyword>
<evidence type="ECO:0000313" key="3">
    <source>
        <dbReference type="Proteomes" id="UP001344906"/>
    </source>
</evidence>
<dbReference type="RefSeq" id="WP_338256993.1">
    <property type="nucleotide sequence ID" value="NZ_BSRI01000002.1"/>
</dbReference>
<protein>
    <recommendedName>
        <fullName evidence="4">DUF4367 domain-containing protein</fullName>
    </recommendedName>
</protein>
<keyword evidence="1" id="KW-0472">Membrane</keyword>
<accession>A0ABQ6G482</accession>
<keyword evidence="1" id="KW-1133">Transmembrane helix</keyword>
<dbReference type="EMBL" id="BSRI01000002">
    <property type="protein sequence ID" value="GLV60038.1"/>
    <property type="molecule type" value="Genomic_DNA"/>
</dbReference>
<keyword evidence="1" id="KW-0812">Transmembrane</keyword>
<name>A0ABQ6G482_9CHLR</name>
<dbReference type="Proteomes" id="UP001344906">
    <property type="component" value="Unassembled WGS sequence"/>
</dbReference>
<evidence type="ECO:0000256" key="1">
    <source>
        <dbReference type="SAM" id="Phobius"/>
    </source>
</evidence>
<organism evidence="2 3">
    <name type="scientific">Dictyobacter halimunensis</name>
    <dbReference type="NCBI Taxonomy" id="3026934"/>
    <lineage>
        <taxon>Bacteria</taxon>
        <taxon>Bacillati</taxon>
        <taxon>Chloroflexota</taxon>
        <taxon>Ktedonobacteria</taxon>
        <taxon>Ktedonobacterales</taxon>
        <taxon>Dictyobacteraceae</taxon>
        <taxon>Dictyobacter</taxon>
    </lineage>
</organism>
<gene>
    <name evidence="2" type="ORF">KDH_68610</name>
</gene>
<comment type="caution">
    <text evidence="2">The sequence shown here is derived from an EMBL/GenBank/DDBJ whole genome shotgun (WGS) entry which is preliminary data.</text>
</comment>
<evidence type="ECO:0008006" key="4">
    <source>
        <dbReference type="Google" id="ProtNLM"/>
    </source>
</evidence>